<gene>
    <name evidence="1" type="ORF">LEP1GSC059_0862</name>
</gene>
<comment type="caution">
    <text evidence="1">The sequence shown here is derived from an EMBL/GenBank/DDBJ whole genome shotgun (WGS) entry which is preliminary data.</text>
</comment>
<sequence length="41" mass="5094">MNKLFALNIRMNSLEKIFENANRNFMEFLRQWRSAKAIYFH</sequence>
<evidence type="ECO:0000313" key="2">
    <source>
        <dbReference type="Proteomes" id="UP000015442"/>
    </source>
</evidence>
<reference evidence="1 2" key="1">
    <citation type="submission" date="2013-05" db="EMBL/GenBank/DDBJ databases">
        <authorList>
            <person name="Harkins D.M."/>
            <person name="Durkin A.S."/>
            <person name="Brinkac L.M."/>
            <person name="Haft D.H."/>
            <person name="Selengut J.D."/>
            <person name="Sanka R."/>
            <person name="DePew J."/>
            <person name="Purushe J."/>
            <person name="Hartskeerl R.A."/>
            <person name="Ahmed A."/>
            <person name="van der Linden H."/>
            <person name="Goris M.G.A."/>
            <person name="Vinetz J.M."/>
            <person name="Sutton G.G."/>
            <person name="Nierman W.C."/>
            <person name="Fouts D.E."/>
        </authorList>
    </citation>
    <scope>NUCLEOTIDE SEQUENCE [LARGE SCALE GENOMIC DNA]</scope>
    <source>
        <strain evidence="1 2">CZ214</strain>
    </source>
</reference>
<evidence type="ECO:0000313" key="1">
    <source>
        <dbReference type="EMBL" id="EQA72004.1"/>
    </source>
</evidence>
<dbReference type="Proteomes" id="UP000015442">
    <property type="component" value="Unassembled WGS sequence"/>
</dbReference>
<name>T0FP85_9LEPT</name>
<dbReference type="AlphaFoldDB" id="T0FP85"/>
<accession>T0FP85</accession>
<protein>
    <submittedName>
        <fullName evidence="1">Uncharacterized protein</fullName>
    </submittedName>
</protein>
<organism evidence="1 2">
    <name type="scientific">Leptospira noguchii serovar Panama str. CZ214</name>
    <dbReference type="NCBI Taxonomy" id="1001595"/>
    <lineage>
        <taxon>Bacteria</taxon>
        <taxon>Pseudomonadati</taxon>
        <taxon>Spirochaetota</taxon>
        <taxon>Spirochaetia</taxon>
        <taxon>Leptospirales</taxon>
        <taxon>Leptospiraceae</taxon>
        <taxon>Leptospira</taxon>
    </lineage>
</organism>
<proteinExistence type="predicted"/>
<dbReference type="EMBL" id="AKWY02000020">
    <property type="protein sequence ID" value="EQA72004.1"/>
    <property type="molecule type" value="Genomic_DNA"/>
</dbReference>